<dbReference type="RefSeq" id="WP_014061591.1">
    <property type="nucleotide sequence ID" value="NC_015957.1"/>
</dbReference>
<name>G2PAW1_STRV4</name>
<keyword evidence="3" id="KW-1185">Reference proteome</keyword>
<dbReference type="InterPro" id="IPR036390">
    <property type="entry name" value="WH_DNA-bd_sf"/>
</dbReference>
<organism evidence="2 3">
    <name type="scientific">Streptomyces violaceusniger (strain Tu 4113)</name>
    <dbReference type="NCBI Taxonomy" id="653045"/>
    <lineage>
        <taxon>Bacteria</taxon>
        <taxon>Bacillati</taxon>
        <taxon>Actinomycetota</taxon>
        <taxon>Actinomycetes</taxon>
        <taxon>Kitasatosporales</taxon>
        <taxon>Streptomycetaceae</taxon>
        <taxon>Streptomyces</taxon>
        <taxon>Streptomyces violaceusniger group</taxon>
    </lineage>
</organism>
<protein>
    <submittedName>
        <fullName evidence="2">Regulatory protein ArsR</fullName>
    </submittedName>
</protein>
<evidence type="ECO:0000313" key="3">
    <source>
        <dbReference type="Proteomes" id="UP000008703"/>
    </source>
</evidence>
<reference evidence="2" key="1">
    <citation type="submission" date="2011-08" db="EMBL/GenBank/DDBJ databases">
        <title>Complete sequence of chromosome of Streptomyces violaceusniger Tu 4113.</title>
        <authorList>
            <consortium name="US DOE Joint Genome Institute"/>
            <person name="Lucas S."/>
            <person name="Han J."/>
            <person name="Lapidus A."/>
            <person name="Cheng J.-F."/>
            <person name="Goodwin L."/>
            <person name="Pitluck S."/>
            <person name="Peters L."/>
            <person name="Ivanova N."/>
            <person name="Daligault H."/>
            <person name="Detter J.C."/>
            <person name="Han C."/>
            <person name="Tapia R."/>
            <person name="Land M."/>
            <person name="Hauser L."/>
            <person name="Kyrpides N."/>
            <person name="Ivanova N."/>
            <person name="Pagani I."/>
            <person name="Hagen A."/>
            <person name="Katz L."/>
            <person name="Fiedler H.-P."/>
            <person name="Keasling J."/>
            <person name="Fortman J."/>
            <person name="Woyke T."/>
        </authorList>
    </citation>
    <scope>NUCLEOTIDE SEQUENCE [LARGE SCALE GENOMIC DNA]</scope>
    <source>
        <strain evidence="2">Tu 4113</strain>
    </source>
</reference>
<evidence type="ECO:0000313" key="2">
    <source>
        <dbReference type="EMBL" id="AEM88137.1"/>
    </source>
</evidence>
<dbReference type="AlphaFoldDB" id="G2PAW1"/>
<proteinExistence type="predicted"/>
<dbReference type="InterPro" id="IPR011991">
    <property type="entry name" value="ArsR-like_HTH"/>
</dbReference>
<dbReference type="PROSITE" id="PS50987">
    <property type="entry name" value="HTH_ARSR_2"/>
    <property type="match status" value="1"/>
</dbReference>
<dbReference type="SUPFAM" id="SSF46785">
    <property type="entry name" value="Winged helix' DNA-binding domain"/>
    <property type="match status" value="1"/>
</dbReference>
<dbReference type="Pfam" id="PF12840">
    <property type="entry name" value="HTH_20"/>
    <property type="match status" value="1"/>
</dbReference>
<dbReference type="CDD" id="cd00090">
    <property type="entry name" value="HTH_ARSR"/>
    <property type="match status" value="1"/>
</dbReference>
<dbReference type="InterPro" id="IPR036388">
    <property type="entry name" value="WH-like_DNA-bd_sf"/>
</dbReference>
<dbReference type="eggNOG" id="COG0640">
    <property type="taxonomic scope" value="Bacteria"/>
</dbReference>
<gene>
    <name evidence="2" type="ORF">Strvi_8835</name>
</gene>
<dbReference type="Gene3D" id="6.10.140.2180">
    <property type="match status" value="1"/>
</dbReference>
<evidence type="ECO:0000259" key="1">
    <source>
        <dbReference type="PROSITE" id="PS50987"/>
    </source>
</evidence>
<dbReference type="EMBL" id="CP002994">
    <property type="protein sequence ID" value="AEM88137.1"/>
    <property type="molecule type" value="Genomic_DNA"/>
</dbReference>
<dbReference type="GO" id="GO:0003700">
    <property type="term" value="F:DNA-binding transcription factor activity"/>
    <property type="evidence" value="ECO:0007669"/>
    <property type="project" value="InterPro"/>
</dbReference>
<dbReference type="Gene3D" id="1.10.10.10">
    <property type="entry name" value="Winged helix-like DNA-binding domain superfamily/Winged helix DNA-binding domain"/>
    <property type="match status" value="1"/>
</dbReference>
<accession>G2PAW1</accession>
<dbReference type="HOGENOM" id="CLU_087580_2_0_11"/>
<dbReference type="KEGG" id="svl:Strvi_8835"/>
<dbReference type="SMART" id="SM00418">
    <property type="entry name" value="HTH_ARSR"/>
    <property type="match status" value="1"/>
</dbReference>
<dbReference type="InterPro" id="IPR001845">
    <property type="entry name" value="HTH_ArsR_DNA-bd_dom"/>
</dbReference>
<feature type="domain" description="HTH arsR-type" evidence="1">
    <location>
        <begin position="7"/>
        <end position="102"/>
    </location>
</feature>
<sequence length="201" mass="22338">MPERPETRVLTGPDLKAFYKALSNPVRRDILSYLGEHGEANSTSVAKALGESTGTTSYHLRKLADLNLIAEIEEKSTGRERWWKSLMADIFTPPGLVMTADEREAAVKIGALKMTQDLSLVVSAYSGYDSAAGWNQIQRCALWMTKDQVAAFVEEYQTLLRKYATEPGDPSPDSRRMAVRLVVLPDEGRPRLALPTEADHD</sequence>
<dbReference type="Proteomes" id="UP000008703">
    <property type="component" value="Chromosome"/>
</dbReference>